<dbReference type="CDD" id="cd00160">
    <property type="entry name" value="RhoGEF"/>
    <property type="match status" value="1"/>
</dbReference>
<feature type="non-terminal residue" evidence="4">
    <location>
        <position position="1"/>
    </location>
</feature>
<sequence>MTKGSPPPPPAKPVTLQVQLSPALKLKPGLELKSNSDSNLEINSTSTFVLTSSFSASDAAEVARKSGGIKARLAQLGFDSSNSVSNSASNAASSLPNRAQATTPVQAQTQTPNESLPSLTVPASNFSHKNHASNSNRNGSATAGKKKAPPPPQSRNPSLREDTEYPPRPSLSPSVSSFFQRRGSRDSQAPIQQQPLDSSAIPPARLRKPRQVLIKRIPATPDPSSTSDSPTPTTIAADIISLAPSIITTATATTIAPKREMIVREIIETEKLYLDDLRVMKEIYMDPCIEQGILPMSDVKLLFGNIDALIGVSEVVYNALINATGSVCWDDDNVDISGDCTARAVGGVFLELAPIVDEKFKTYCKNNEHQMTRLFDYSSPEASEAIRQFWKDCQAQLRGRTNAWDLSSLIIKPVQRVLKYPLLLSQLLKETKESNIMQDGHSGDASGGSINDDGIDTSGHSLLLRAFNEMSKIAEEINDLKRRKDTVEKYVEGKGGLNVIHGISKKFTRGIEELKHVAKVVDGTKDEQYDEIYEKFNHQHIKAIIFSHELTTWVKCVKEALEAQELLATSFEEVYMVNCGGGAGGGISSPTTGTVSGSSGGILAGISTRSLSAWSSLKRRSANASAESVNVPPSLNAGSSVSLQGHIFTVGEYRR</sequence>
<dbReference type="InterPro" id="IPR027267">
    <property type="entry name" value="AH/BAR_dom_sf"/>
</dbReference>
<dbReference type="GO" id="GO:0035556">
    <property type="term" value="P:intracellular signal transduction"/>
    <property type="evidence" value="ECO:0007669"/>
    <property type="project" value="InterPro"/>
</dbReference>
<proteinExistence type="predicted"/>
<evidence type="ECO:0000259" key="3">
    <source>
        <dbReference type="PROSITE" id="PS50010"/>
    </source>
</evidence>
<evidence type="ECO:0000313" key="5">
    <source>
        <dbReference type="Proteomes" id="UP001211907"/>
    </source>
</evidence>
<dbReference type="InterPro" id="IPR000219">
    <property type="entry name" value="DH_dom"/>
</dbReference>
<dbReference type="PANTHER" id="PTHR22834:SF20">
    <property type="entry name" value="SH3 DOMAIN-CONTAINING PROTEIN"/>
    <property type="match status" value="1"/>
</dbReference>
<dbReference type="InterPro" id="IPR001331">
    <property type="entry name" value="GDS_CDC24_CS"/>
</dbReference>
<dbReference type="GO" id="GO:0031991">
    <property type="term" value="P:regulation of actomyosin contractile ring contraction"/>
    <property type="evidence" value="ECO:0007669"/>
    <property type="project" value="TreeGrafter"/>
</dbReference>
<dbReference type="GO" id="GO:0005085">
    <property type="term" value="F:guanyl-nucleotide exchange factor activity"/>
    <property type="evidence" value="ECO:0007669"/>
    <property type="project" value="InterPro"/>
</dbReference>
<accession>A0AAD5SQL7</accession>
<dbReference type="SUPFAM" id="SSF48065">
    <property type="entry name" value="DBL homology domain (DH-domain)"/>
    <property type="match status" value="1"/>
</dbReference>
<evidence type="ECO:0000313" key="4">
    <source>
        <dbReference type="EMBL" id="KAJ3093804.1"/>
    </source>
</evidence>
<keyword evidence="5" id="KW-1185">Reference proteome</keyword>
<feature type="compositionally biased region" description="Low complexity" evidence="2">
    <location>
        <begin position="80"/>
        <end position="112"/>
    </location>
</feature>
<dbReference type="AlphaFoldDB" id="A0AAD5SQL7"/>
<organism evidence="4 5">
    <name type="scientific">Physocladia obscura</name>
    <dbReference type="NCBI Taxonomy" id="109957"/>
    <lineage>
        <taxon>Eukaryota</taxon>
        <taxon>Fungi</taxon>
        <taxon>Fungi incertae sedis</taxon>
        <taxon>Chytridiomycota</taxon>
        <taxon>Chytridiomycota incertae sedis</taxon>
        <taxon>Chytridiomycetes</taxon>
        <taxon>Chytridiales</taxon>
        <taxon>Chytriomycetaceae</taxon>
        <taxon>Physocladia</taxon>
    </lineage>
</organism>
<feature type="domain" description="DH" evidence="3">
    <location>
        <begin position="258"/>
        <end position="480"/>
    </location>
</feature>
<gene>
    <name evidence="4" type="ORF">HK100_006408</name>
</gene>
<dbReference type="InterPro" id="IPR035899">
    <property type="entry name" value="DBL_dom_sf"/>
</dbReference>
<dbReference type="Gene3D" id="1.20.900.10">
    <property type="entry name" value="Dbl homology (DH) domain"/>
    <property type="match status" value="1"/>
</dbReference>
<dbReference type="EMBL" id="JADGJH010002976">
    <property type="protein sequence ID" value="KAJ3093804.1"/>
    <property type="molecule type" value="Genomic_DNA"/>
</dbReference>
<dbReference type="Pfam" id="PF00621">
    <property type="entry name" value="RhoGEF"/>
    <property type="match status" value="1"/>
</dbReference>
<dbReference type="Gene3D" id="1.20.1270.60">
    <property type="entry name" value="Arfaptin homology (AH) domain/BAR domain"/>
    <property type="match status" value="1"/>
</dbReference>
<feature type="coiled-coil region" evidence="1">
    <location>
        <begin position="463"/>
        <end position="490"/>
    </location>
</feature>
<feature type="compositionally biased region" description="Polar residues" evidence="2">
    <location>
        <begin position="113"/>
        <end position="140"/>
    </location>
</feature>
<protein>
    <recommendedName>
        <fullName evidence="3">DH domain-containing protein</fullName>
    </recommendedName>
</protein>
<evidence type="ECO:0000256" key="2">
    <source>
        <dbReference type="SAM" id="MobiDB-lite"/>
    </source>
</evidence>
<comment type="caution">
    <text evidence="4">The sequence shown here is derived from an EMBL/GenBank/DDBJ whole genome shotgun (WGS) entry which is preliminary data.</text>
</comment>
<dbReference type="PANTHER" id="PTHR22834">
    <property type="entry name" value="NUCLEAR FUSION PROTEIN FUS2"/>
    <property type="match status" value="1"/>
</dbReference>
<reference evidence="4" key="1">
    <citation type="submission" date="2020-05" db="EMBL/GenBank/DDBJ databases">
        <title>Phylogenomic resolution of chytrid fungi.</title>
        <authorList>
            <person name="Stajich J.E."/>
            <person name="Amses K."/>
            <person name="Simmons R."/>
            <person name="Seto K."/>
            <person name="Myers J."/>
            <person name="Bonds A."/>
            <person name="Quandt C.A."/>
            <person name="Barry K."/>
            <person name="Liu P."/>
            <person name="Grigoriev I."/>
            <person name="Longcore J.E."/>
            <person name="James T.Y."/>
        </authorList>
    </citation>
    <scope>NUCLEOTIDE SEQUENCE</scope>
    <source>
        <strain evidence="4">JEL0513</strain>
    </source>
</reference>
<dbReference type="GO" id="GO:0032955">
    <property type="term" value="P:regulation of division septum assembly"/>
    <property type="evidence" value="ECO:0007669"/>
    <property type="project" value="TreeGrafter"/>
</dbReference>
<dbReference type="SMART" id="SM00325">
    <property type="entry name" value="RhoGEF"/>
    <property type="match status" value="1"/>
</dbReference>
<dbReference type="PROSITE" id="PS50010">
    <property type="entry name" value="DH_2"/>
    <property type="match status" value="1"/>
</dbReference>
<name>A0AAD5SQL7_9FUNG</name>
<dbReference type="SUPFAM" id="SSF103657">
    <property type="entry name" value="BAR/IMD domain-like"/>
    <property type="match status" value="1"/>
</dbReference>
<evidence type="ECO:0000256" key="1">
    <source>
        <dbReference type="SAM" id="Coils"/>
    </source>
</evidence>
<feature type="region of interest" description="Disordered" evidence="2">
    <location>
        <begin position="80"/>
        <end position="205"/>
    </location>
</feature>
<dbReference type="PROSITE" id="PS00741">
    <property type="entry name" value="DH_1"/>
    <property type="match status" value="1"/>
</dbReference>
<feature type="compositionally biased region" description="Polar residues" evidence="2">
    <location>
        <begin position="186"/>
        <end position="197"/>
    </location>
</feature>
<keyword evidence="1" id="KW-0175">Coiled coil</keyword>
<dbReference type="GO" id="GO:0005737">
    <property type="term" value="C:cytoplasm"/>
    <property type="evidence" value="ECO:0007669"/>
    <property type="project" value="TreeGrafter"/>
</dbReference>
<dbReference type="Proteomes" id="UP001211907">
    <property type="component" value="Unassembled WGS sequence"/>
</dbReference>
<dbReference type="InterPro" id="IPR051492">
    <property type="entry name" value="Dynamin-Rho_GEF"/>
</dbReference>